<keyword evidence="5" id="KW-0479">Metal-binding</keyword>
<name>A0A426TBT2_STRSU</name>
<protein>
    <recommendedName>
        <fullName evidence="3">tetrahydrofolate synthase</fullName>
        <ecNumber evidence="3">6.3.2.17</ecNumber>
    </recommendedName>
</protein>
<comment type="cofactor">
    <cofactor evidence="1">
        <name>Mg(2+)</name>
        <dbReference type="ChEBI" id="CHEBI:18420"/>
    </cofactor>
</comment>
<reference evidence="12 13" key="1">
    <citation type="submission" date="2018-11" db="EMBL/GenBank/DDBJ databases">
        <authorList>
            <person name="Stevens M.J."/>
            <person name="Cernela N."/>
            <person name="Spoerry Serrano N."/>
            <person name="Schmitt S."/>
            <person name="Schrenzel J."/>
            <person name="Stephan R."/>
        </authorList>
    </citation>
    <scope>NUCLEOTIDE SEQUENCE [LARGE SCALE GENOMIC DNA]</scope>
    <source>
        <strain evidence="12 13">PP422</strain>
    </source>
</reference>
<evidence type="ECO:0000256" key="3">
    <source>
        <dbReference type="ARBA" id="ARBA00013025"/>
    </source>
</evidence>
<feature type="domain" description="Mur ligase central" evidence="11">
    <location>
        <begin position="45"/>
        <end position="259"/>
    </location>
</feature>
<keyword evidence="7 10" id="KW-0067">ATP-binding</keyword>
<dbReference type="FunFam" id="3.40.1190.10:FF:000011">
    <property type="entry name" value="Folylpolyglutamate synthase/dihydrofolate synthase"/>
    <property type="match status" value="1"/>
</dbReference>
<evidence type="ECO:0000256" key="4">
    <source>
        <dbReference type="ARBA" id="ARBA00022598"/>
    </source>
</evidence>
<evidence type="ECO:0000256" key="1">
    <source>
        <dbReference type="ARBA" id="ARBA00001946"/>
    </source>
</evidence>
<evidence type="ECO:0000256" key="8">
    <source>
        <dbReference type="ARBA" id="ARBA00022842"/>
    </source>
</evidence>
<evidence type="ECO:0000313" key="13">
    <source>
        <dbReference type="Proteomes" id="UP000274117"/>
    </source>
</evidence>
<dbReference type="InterPro" id="IPR018109">
    <property type="entry name" value="Folylpolyglutamate_synth_CS"/>
</dbReference>
<dbReference type="InterPro" id="IPR036615">
    <property type="entry name" value="Mur_ligase_C_dom_sf"/>
</dbReference>
<dbReference type="Gene3D" id="3.90.190.20">
    <property type="entry name" value="Mur ligase, C-terminal domain"/>
    <property type="match status" value="1"/>
</dbReference>
<comment type="catalytic activity">
    <reaction evidence="9">
        <text>(6S)-5,6,7,8-tetrahydrofolyl-(gamma-L-Glu)(n) + L-glutamate + ATP = (6S)-5,6,7,8-tetrahydrofolyl-(gamma-L-Glu)(n+1) + ADP + phosphate + H(+)</text>
        <dbReference type="Rhea" id="RHEA:10580"/>
        <dbReference type="Rhea" id="RHEA-COMP:14738"/>
        <dbReference type="Rhea" id="RHEA-COMP:14740"/>
        <dbReference type="ChEBI" id="CHEBI:15378"/>
        <dbReference type="ChEBI" id="CHEBI:29985"/>
        <dbReference type="ChEBI" id="CHEBI:30616"/>
        <dbReference type="ChEBI" id="CHEBI:43474"/>
        <dbReference type="ChEBI" id="CHEBI:141005"/>
        <dbReference type="ChEBI" id="CHEBI:456216"/>
        <dbReference type="EC" id="6.3.2.17"/>
    </reaction>
</comment>
<evidence type="ECO:0000256" key="7">
    <source>
        <dbReference type="ARBA" id="ARBA00022840"/>
    </source>
</evidence>
<keyword evidence="4 10" id="KW-0436">Ligase</keyword>
<dbReference type="InterPro" id="IPR036565">
    <property type="entry name" value="Mur-like_cat_sf"/>
</dbReference>
<dbReference type="GO" id="GO:0009252">
    <property type="term" value="P:peptidoglycan biosynthetic process"/>
    <property type="evidence" value="ECO:0007669"/>
    <property type="project" value="UniProtKB-UniPathway"/>
</dbReference>
<comment type="similarity">
    <text evidence="2 10">Belongs to the folylpolyglutamate synthase family.</text>
</comment>
<evidence type="ECO:0000256" key="2">
    <source>
        <dbReference type="ARBA" id="ARBA00008276"/>
    </source>
</evidence>
<dbReference type="Gene3D" id="3.40.1190.10">
    <property type="entry name" value="Mur-like, catalytic domain"/>
    <property type="match status" value="1"/>
</dbReference>
<evidence type="ECO:0000259" key="11">
    <source>
        <dbReference type="Pfam" id="PF08245"/>
    </source>
</evidence>
<dbReference type="SUPFAM" id="SSF53244">
    <property type="entry name" value="MurD-like peptide ligases, peptide-binding domain"/>
    <property type="match status" value="1"/>
</dbReference>
<sequence>MQTFHKLDTWLNSKQGQLFHYKLEKITYALDLLGKPHLDLPVIHVAGTNGKGSTIAFMRQLFQAHGLRVGSFVSPHMVTVHDRICVDQIPISDQDFQRLLQQVYELEQEVATVYEPFRYFEVMVLIMFLYFREQQPDLALIEVGIGGLLDTTNVVSPALSIITSIGLDHQDLLGVTLGEIAEQKAGIIKPEMPVVLGPFSADISQQIRQIAAKKKAPIYQLGQEFTSNAATFNSPSFQLSELVLGLPGQHQQENAALALQSFLLYMEQIGQTVSADLIRQALAQTSWAGRLELIAENPKIYLDGAHNVPAMERLIEFIEMQDQPVTLLFSALQRKDFQEMLDLLEEILPGIQLVLTSFAYDGALKEEQRQGLTYVADYEGFIQEFQEQDQGILIVTGSLYFISEVRKKYLN</sequence>
<dbReference type="EC" id="6.3.2.17" evidence="3"/>
<evidence type="ECO:0000256" key="6">
    <source>
        <dbReference type="ARBA" id="ARBA00022741"/>
    </source>
</evidence>
<dbReference type="PANTHER" id="PTHR11136:SF0">
    <property type="entry name" value="DIHYDROFOLATE SYNTHETASE-RELATED"/>
    <property type="match status" value="1"/>
</dbReference>
<evidence type="ECO:0000256" key="10">
    <source>
        <dbReference type="PIRNR" id="PIRNR001563"/>
    </source>
</evidence>
<dbReference type="Proteomes" id="UP000274117">
    <property type="component" value="Unassembled WGS sequence"/>
</dbReference>
<dbReference type="SUPFAM" id="SSF53623">
    <property type="entry name" value="MurD-like peptide ligases, catalytic domain"/>
    <property type="match status" value="1"/>
</dbReference>
<evidence type="ECO:0000256" key="9">
    <source>
        <dbReference type="ARBA" id="ARBA00047493"/>
    </source>
</evidence>
<dbReference type="NCBIfam" id="TIGR01499">
    <property type="entry name" value="folC"/>
    <property type="match status" value="1"/>
</dbReference>
<dbReference type="EMBL" id="RSDO01000015">
    <property type="protein sequence ID" value="RRR51599.1"/>
    <property type="molecule type" value="Genomic_DNA"/>
</dbReference>
<dbReference type="InterPro" id="IPR013221">
    <property type="entry name" value="Mur_ligase_cen"/>
</dbReference>
<dbReference type="GO" id="GO:0004326">
    <property type="term" value="F:tetrahydrofolylpolyglutamate synthase activity"/>
    <property type="evidence" value="ECO:0007669"/>
    <property type="project" value="UniProtKB-EC"/>
</dbReference>
<dbReference type="GO" id="GO:0005524">
    <property type="term" value="F:ATP binding"/>
    <property type="evidence" value="ECO:0007669"/>
    <property type="project" value="UniProtKB-KW"/>
</dbReference>
<dbReference type="UniPathway" id="UPA00219"/>
<gene>
    <name evidence="12" type="ORF">EI998_08345</name>
</gene>
<dbReference type="PROSITE" id="PS01012">
    <property type="entry name" value="FOLYLPOLYGLU_SYNT_2"/>
    <property type="match status" value="1"/>
</dbReference>
<dbReference type="AlphaFoldDB" id="A0A426TBT2"/>
<dbReference type="GO" id="GO:0005737">
    <property type="term" value="C:cytoplasm"/>
    <property type="evidence" value="ECO:0007669"/>
    <property type="project" value="TreeGrafter"/>
</dbReference>
<accession>A0A426TBT2</accession>
<comment type="caution">
    <text evidence="12">The sequence shown here is derived from an EMBL/GenBank/DDBJ whole genome shotgun (WGS) entry which is preliminary data.</text>
</comment>
<organism evidence="12 13">
    <name type="scientific">Streptococcus suis</name>
    <dbReference type="NCBI Taxonomy" id="1307"/>
    <lineage>
        <taxon>Bacteria</taxon>
        <taxon>Bacillati</taxon>
        <taxon>Bacillota</taxon>
        <taxon>Bacilli</taxon>
        <taxon>Lactobacillales</taxon>
        <taxon>Streptococcaceae</taxon>
        <taxon>Streptococcus</taxon>
    </lineage>
</organism>
<evidence type="ECO:0000313" key="12">
    <source>
        <dbReference type="EMBL" id="RRR51599.1"/>
    </source>
</evidence>
<dbReference type="GO" id="GO:0008841">
    <property type="term" value="F:dihydrofolate synthase activity"/>
    <property type="evidence" value="ECO:0007669"/>
    <property type="project" value="TreeGrafter"/>
</dbReference>
<keyword evidence="8" id="KW-0460">Magnesium</keyword>
<reference evidence="12 13" key="2">
    <citation type="submission" date="2018-12" db="EMBL/GenBank/DDBJ databases">
        <title>Whole-genome sequences of fifteen clinical Streptococcus suis strains isolated from pigs between 2006 and 2018.</title>
        <authorList>
            <person name="Stevens M.J.A."/>
            <person name="Cernela N."/>
            <person name="Spoerry Serrano N."/>
            <person name="Schmitt S."/>
            <person name="Schrenzel J."/>
            <person name="Stephan R."/>
        </authorList>
    </citation>
    <scope>NUCLEOTIDE SEQUENCE [LARGE SCALE GENOMIC DNA]</scope>
    <source>
        <strain evidence="12 13">PP422</strain>
    </source>
</reference>
<dbReference type="GO" id="GO:0046872">
    <property type="term" value="F:metal ion binding"/>
    <property type="evidence" value="ECO:0007669"/>
    <property type="project" value="UniProtKB-KW"/>
</dbReference>
<dbReference type="PANTHER" id="PTHR11136">
    <property type="entry name" value="FOLYLPOLYGLUTAMATE SYNTHASE-RELATED"/>
    <property type="match status" value="1"/>
</dbReference>
<evidence type="ECO:0000256" key="5">
    <source>
        <dbReference type="ARBA" id="ARBA00022723"/>
    </source>
</evidence>
<keyword evidence="6 10" id="KW-0547">Nucleotide-binding</keyword>
<dbReference type="Pfam" id="PF08245">
    <property type="entry name" value="Mur_ligase_M"/>
    <property type="match status" value="1"/>
</dbReference>
<dbReference type="PIRSF" id="PIRSF001563">
    <property type="entry name" value="Folylpolyglu_synth"/>
    <property type="match status" value="1"/>
</dbReference>
<proteinExistence type="inferred from homology"/>
<dbReference type="InterPro" id="IPR001645">
    <property type="entry name" value="Folylpolyglutamate_synth"/>
</dbReference>